<keyword evidence="3" id="KW-1185">Reference proteome</keyword>
<dbReference type="AlphaFoldDB" id="A0A8C6HMV0"/>
<proteinExistence type="predicted"/>
<keyword evidence="1" id="KW-0732">Signal</keyword>
<accession>A0A8C6HMV0</accession>
<dbReference type="GeneTree" id="ENSGT00900000143273"/>
<evidence type="ECO:0000313" key="2">
    <source>
        <dbReference type="Ensembl" id="ENSMSIP00000024000.1"/>
    </source>
</evidence>
<dbReference type="Proteomes" id="UP000694415">
    <property type="component" value="Unplaced"/>
</dbReference>
<organism evidence="2 3">
    <name type="scientific">Mus spicilegus</name>
    <name type="common">Mound-building mouse</name>
    <dbReference type="NCBI Taxonomy" id="10103"/>
    <lineage>
        <taxon>Eukaryota</taxon>
        <taxon>Metazoa</taxon>
        <taxon>Chordata</taxon>
        <taxon>Craniata</taxon>
        <taxon>Vertebrata</taxon>
        <taxon>Euteleostomi</taxon>
        <taxon>Mammalia</taxon>
        <taxon>Eutheria</taxon>
        <taxon>Euarchontoglires</taxon>
        <taxon>Glires</taxon>
        <taxon>Rodentia</taxon>
        <taxon>Myomorpha</taxon>
        <taxon>Muroidea</taxon>
        <taxon>Muridae</taxon>
        <taxon>Murinae</taxon>
        <taxon>Mus</taxon>
        <taxon>Mus</taxon>
    </lineage>
</organism>
<reference evidence="2" key="1">
    <citation type="submission" date="2025-08" db="UniProtKB">
        <authorList>
            <consortium name="Ensembl"/>
        </authorList>
    </citation>
    <scope>IDENTIFICATION</scope>
</reference>
<feature type="chain" id="PRO_5034665093" description="Secreted protein" evidence="1">
    <location>
        <begin position="22"/>
        <end position="81"/>
    </location>
</feature>
<sequence>MLRLTSNLLFLCVLYIFKISCQFCYVCSSIHHSPQKEVSPQNRHLRLCPKECVLIFAQIKENKLCTHSQFFICRQTSLFII</sequence>
<evidence type="ECO:0000313" key="3">
    <source>
        <dbReference type="Proteomes" id="UP000694415"/>
    </source>
</evidence>
<dbReference type="Ensembl" id="ENSMSIT00000030279.1">
    <property type="protein sequence ID" value="ENSMSIP00000024000.1"/>
    <property type="gene ID" value="ENSMSIG00000020319.1"/>
</dbReference>
<name>A0A8C6HMV0_MUSSI</name>
<protein>
    <recommendedName>
        <fullName evidence="4">Secreted protein</fullName>
    </recommendedName>
</protein>
<reference evidence="2" key="2">
    <citation type="submission" date="2025-09" db="UniProtKB">
        <authorList>
            <consortium name="Ensembl"/>
        </authorList>
    </citation>
    <scope>IDENTIFICATION</scope>
</reference>
<evidence type="ECO:0000256" key="1">
    <source>
        <dbReference type="SAM" id="SignalP"/>
    </source>
</evidence>
<evidence type="ECO:0008006" key="4">
    <source>
        <dbReference type="Google" id="ProtNLM"/>
    </source>
</evidence>
<feature type="signal peptide" evidence="1">
    <location>
        <begin position="1"/>
        <end position="21"/>
    </location>
</feature>